<dbReference type="OrthoDB" id="1373771at2"/>
<protein>
    <recommendedName>
        <fullName evidence="1">DUF7660 domain-containing protein</fullName>
    </recommendedName>
</protein>
<dbReference type="AlphaFoldDB" id="A0A1C7EI43"/>
<name>A0A1C7EI43_9BACL</name>
<keyword evidence="3" id="KW-1185">Reference proteome</keyword>
<dbReference type="KEGG" id="pdg:BCM40_08430"/>
<gene>
    <name evidence="2" type="ORF">BCM40_08430</name>
</gene>
<reference evidence="2" key="1">
    <citation type="submission" date="2016-10" db="EMBL/GenBank/DDBJ databases">
        <authorList>
            <person name="See-Too W.S."/>
        </authorList>
    </citation>
    <scope>NUCLEOTIDE SEQUENCE</scope>
    <source>
        <strain evidence="2">DSM 22276</strain>
    </source>
</reference>
<proteinExistence type="predicted"/>
<evidence type="ECO:0000259" key="1">
    <source>
        <dbReference type="Pfam" id="PF24693"/>
    </source>
</evidence>
<dbReference type="InterPro" id="IPR056077">
    <property type="entry name" value="DUF7660"/>
</dbReference>
<evidence type="ECO:0000313" key="2">
    <source>
        <dbReference type="EMBL" id="ANU23395.1"/>
    </source>
</evidence>
<dbReference type="STRING" id="414778.BCM40_08430"/>
<dbReference type="Proteomes" id="UP000092495">
    <property type="component" value="Chromosome"/>
</dbReference>
<evidence type="ECO:0000313" key="3">
    <source>
        <dbReference type="Proteomes" id="UP000092495"/>
    </source>
</evidence>
<accession>A0A1C7EI43</accession>
<dbReference type="Pfam" id="PF24693">
    <property type="entry name" value="DUF7660"/>
    <property type="match status" value="1"/>
</dbReference>
<dbReference type="EMBL" id="CP016543">
    <property type="protein sequence ID" value="ANU23395.1"/>
    <property type="molecule type" value="Genomic_DNA"/>
</dbReference>
<sequence length="73" mass="8574">MDTDQVKSKQDVIRFIQELIIDFIENKDTWENIELSDYLESLQAWLEDADDAASDGNKWKLLCSALETPKFYE</sequence>
<organism evidence="2 3">
    <name type="scientific">Planococcus donghaensis</name>
    <dbReference type="NCBI Taxonomy" id="414778"/>
    <lineage>
        <taxon>Bacteria</taxon>
        <taxon>Bacillati</taxon>
        <taxon>Bacillota</taxon>
        <taxon>Bacilli</taxon>
        <taxon>Bacillales</taxon>
        <taxon>Caryophanaceae</taxon>
        <taxon>Planococcus</taxon>
    </lineage>
</organism>
<dbReference type="RefSeq" id="WP_065526431.1">
    <property type="nucleotide sequence ID" value="NZ_CP016543.2"/>
</dbReference>
<feature type="domain" description="DUF7660" evidence="1">
    <location>
        <begin position="8"/>
        <end position="73"/>
    </location>
</feature>